<accession>A0A918SWK7</accession>
<reference evidence="1" key="2">
    <citation type="submission" date="2020-09" db="EMBL/GenBank/DDBJ databases">
        <authorList>
            <person name="Sun Q."/>
            <person name="Kim S."/>
        </authorList>
    </citation>
    <scope>NUCLEOTIDE SEQUENCE</scope>
    <source>
        <strain evidence="1">KCTC 23077</strain>
    </source>
</reference>
<dbReference type="EMBL" id="BMYD01000001">
    <property type="protein sequence ID" value="GHA70887.1"/>
    <property type="molecule type" value="Genomic_DNA"/>
</dbReference>
<gene>
    <name evidence="1" type="ORF">GCM10007067_03920</name>
</gene>
<dbReference type="Proteomes" id="UP000646426">
    <property type="component" value="Unassembled WGS sequence"/>
</dbReference>
<dbReference type="AlphaFoldDB" id="A0A918SWK7"/>
<keyword evidence="2" id="KW-1185">Reference proteome</keyword>
<proteinExistence type="predicted"/>
<comment type="caution">
    <text evidence="1">The sequence shown here is derived from an EMBL/GenBank/DDBJ whole genome shotgun (WGS) entry which is preliminary data.</text>
</comment>
<evidence type="ECO:0000313" key="2">
    <source>
        <dbReference type="Proteomes" id="UP000646426"/>
    </source>
</evidence>
<name>A0A918SWK7_9GAMM</name>
<evidence type="ECO:0000313" key="1">
    <source>
        <dbReference type="EMBL" id="GHA70887.1"/>
    </source>
</evidence>
<reference evidence="1" key="1">
    <citation type="journal article" date="2014" name="Int. J. Syst. Evol. Microbiol.">
        <title>Complete genome sequence of Corynebacterium casei LMG S-19264T (=DSM 44701T), isolated from a smear-ripened cheese.</title>
        <authorList>
            <consortium name="US DOE Joint Genome Institute (JGI-PGF)"/>
            <person name="Walter F."/>
            <person name="Albersmeier A."/>
            <person name="Kalinowski J."/>
            <person name="Ruckert C."/>
        </authorList>
    </citation>
    <scope>NUCLEOTIDE SEQUENCE</scope>
    <source>
        <strain evidence="1">KCTC 23077</strain>
    </source>
</reference>
<protein>
    <submittedName>
        <fullName evidence="1">Uncharacterized protein</fullName>
    </submittedName>
</protein>
<organism evidence="1 2">
    <name type="scientific">Cognatilysobacter bugurensis</name>
    <dbReference type="NCBI Taxonomy" id="543356"/>
    <lineage>
        <taxon>Bacteria</taxon>
        <taxon>Pseudomonadati</taxon>
        <taxon>Pseudomonadota</taxon>
        <taxon>Gammaproteobacteria</taxon>
        <taxon>Lysobacterales</taxon>
        <taxon>Lysobacteraceae</taxon>
        <taxon>Cognatilysobacter</taxon>
    </lineage>
</organism>
<sequence length="72" mass="7796">MGPDALDDLNCAWQTAHPADRRLYGLAHLMLQSSNGHRNSYPDGTKTGRIDGLNPCAHLTKCGGVSANTYRI</sequence>